<reference evidence="5" key="2">
    <citation type="journal article" date="2014" name="ISME J.">
        <title>Microbial stratification in low pH oxic and suboxic macroscopic growths along an acid mine drainage.</title>
        <authorList>
            <person name="Mendez-Garcia C."/>
            <person name="Mesa V."/>
            <person name="Sprenger R.R."/>
            <person name="Richter M."/>
            <person name="Diez M.S."/>
            <person name="Solano J."/>
            <person name="Bargiela R."/>
            <person name="Golyshina O.V."/>
            <person name="Manteca A."/>
            <person name="Ramos J.L."/>
            <person name="Gallego J.R."/>
            <person name="Llorente I."/>
            <person name="Martins Dos Santos V.A."/>
            <person name="Jensen O.N."/>
            <person name="Pelaez A.I."/>
            <person name="Sanchez J."/>
            <person name="Ferrer M."/>
        </authorList>
    </citation>
    <scope>NUCLEOTIDE SEQUENCE</scope>
</reference>
<accession>T0ZAT0</accession>
<evidence type="ECO:0000313" key="6">
    <source>
        <dbReference type="EMBL" id="EQD39035.1"/>
    </source>
</evidence>
<organism evidence="5">
    <name type="scientific">mine drainage metagenome</name>
    <dbReference type="NCBI Taxonomy" id="410659"/>
    <lineage>
        <taxon>unclassified sequences</taxon>
        <taxon>metagenomes</taxon>
        <taxon>ecological metagenomes</taxon>
    </lineage>
</organism>
<dbReference type="Pfam" id="PF06026">
    <property type="entry name" value="Rib_5-P_isom_A"/>
    <property type="match status" value="1"/>
</dbReference>
<dbReference type="HAMAP" id="MF_00170">
    <property type="entry name" value="Rib_5P_isom_A"/>
    <property type="match status" value="1"/>
</dbReference>
<dbReference type="InterPro" id="IPR037171">
    <property type="entry name" value="NagB/RpiA_transferase-like"/>
</dbReference>
<dbReference type="GO" id="GO:0004751">
    <property type="term" value="F:ribose-5-phosphate isomerase activity"/>
    <property type="evidence" value="ECO:0007669"/>
    <property type="project" value="UniProtKB-EC"/>
</dbReference>
<reference evidence="5" key="1">
    <citation type="submission" date="2013-08" db="EMBL/GenBank/DDBJ databases">
        <authorList>
            <person name="Mendez C."/>
            <person name="Richter M."/>
            <person name="Ferrer M."/>
            <person name="Sanchez J."/>
        </authorList>
    </citation>
    <scope>NUCLEOTIDE SEQUENCE</scope>
</reference>
<dbReference type="GO" id="GO:0009052">
    <property type="term" value="P:pentose-phosphate shunt, non-oxidative branch"/>
    <property type="evidence" value="ECO:0007669"/>
    <property type="project" value="InterPro"/>
</dbReference>
<evidence type="ECO:0000313" key="5">
    <source>
        <dbReference type="EMBL" id="EQD26970.1"/>
    </source>
</evidence>
<dbReference type="SUPFAM" id="SSF75445">
    <property type="entry name" value="D-ribose-5-phosphate isomerase (RpiA), lid domain"/>
    <property type="match status" value="1"/>
</dbReference>
<keyword evidence="3 5" id="KW-0413">Isomerase</keyword>
<protein>
    <recommendedName>
        <fullName evidence="2">ribose-5-phosphate isomerase</fullName>
        <ecNumber evidence="2">5.3.1.6</ecNumber>
    </recommendedName>
    <alternativeName>
        <fullName evidence="4">Phosphoriboisomerase</fullName>
    </alternativeName>
</protein>
<comment type="catalytic activity">
    <reaction evidence="1">
        <text>aldehydo-D-ribose 5-phosphate = D-ribulose 5-phosphate</text>
        <dbReference type="Rhea" id="RHEA:14657"/>
        <dbReference type="ChEBI" id="CHEBI:58121"/>
        <dbReference type="ChEBI" id="CHEBI:58273"/>
        <dbReference type="EC" id="5.3.1.6"/>
    </reaction>
</comment>
<dbReference type="SUPFAM" id="SSF100950">
    <property type="entry name" value="NagB/RpiA/CoA transferase-like"/>
    <property type="match status" value="1"/>
</dbReference>
<dbReference type="NCBIfam" id="TIGR00021">
    <property type="entry name" value="rpiA"/>
    <property type="match status" value="1"/>
</dbReference>
<dbReference type="PANTHER" id="PTHR11934">
    <property type="entry name" value="RIBOSE-5-PHOSPHATE ISOMERASE"/>
    <property type="match status" value="1"/>
</dbReference>
<dbReference type="NCBIfam" id="NF001924">
    <property type="entry name" value="PRK00702.1"/>
    <property type="match status" value="1"/>
</dbReference>
<dbReference type="CDD" id="cd01398">
    <property type="entry name" value="RPI_A"/>
    <property type="match status" value="1"/>
</dbReference>
<evidence type="ECO:0000256" key="4">
    <source>
        <dbReference type="ARBA" id="ARBA00029734"/>
    </source>
</evidence>
<gene>
    <name evidence="6" type="ORF">B1B_15555</name>
    <name evidence="5" type="ORF">B2A_15433</name>
</gene>
<evidence type="ECO:0000256" key="2">
    <source>
        <dbReference type="ARBA" id="ARBA00011959"/>
    </source>
</evidence>
<proteinExistence type="inferred from homology"/>
<dbReference type="EC" id="5.3.1.6" evidence="2"/>
<dbReference type="EMBL" id="AUZY01010353">
    <property type="protein sequence ID" value="EQD39035.1"/>
    <property type="molecule type" value="Genomic_DNA"/>
</dbReference>
<dbReference type="AlphaFoldDB" id="T0ZAT0"/>
<evidence type="ECO:0000256" key="3">
    <source>
        <dbReference type="ARBA" id="ARBA00023235"/>
    </source>
</evidence>
<name>T0ZAT0_9ZZZZ</name>
<dbReference type="InterPro" id="IPR004788">
    <property type="entry name" value="Ribose5P_isomerase_type_A"/>
</dbReference>
<dbReference type="PANTHER" id="PTHR11934:SF0">
    <property type="entry name" value="RIBOSE-5-PHOSPHATE ISOMERASE"/>
    <property type="match status" value="1"/>
</dbReference>
<evidence type="ECO:0000256" key="1">
    <source>
        <dbReference type="ARBA" id="ARBA00001713"/>
    </source>
</evidence>
<comment type="caution">
    <text evidence="5">The sequence shown here is derived from an EMBL/GenBank/DDBJ whole genome shotgun (WGS) entry which is preliminary data.</text>
</comment>
<dbReference type="FunFam" id="3.40.50.1360:FF:000001">
    <property type="entry name" value="Ribose-5-phosphate isomerase A"/>
    <property type="match status" value="1"/>
</dbReference>
<dbReference type="GO" id="GO:0006014">
    <property type="term" value="P:D-ribose metabolic process"/>
    <property type="evidence" value="ECO:0007669"/>
    <property type="project" value="TreeGrafter"/>
</dbReference>
<dbReference type="EMBL" id="AUZZ01011236">
    <property type="protein sequence ID" value="EQD26970.1"/>
    <property type="molecule type" value="Genomic_DNA"/>
</dbReference>
<sequence length="229" mass="25010">MQPTNAPPWVEKAKRLAAEAALSMVQNVRYLGVGTGSTARYFIEGLAKIQDQFDGAVASSEQTSALLRQAGIPVLDLNETGDIDLYVDGTDAFDPHFRLIKGHGGALTREKILATASRRFIVIADESKRFDRLGDSVSVPVEVIPFARSYVARQIVRMGGTPALRERYLTDNGNQILDVLSLPLADPSQMEHELQCIPGVVETGIFAERLPDLILMATSSFVVERLKAV</sequence>
<dbReference type="Gene3D" id="3.30.70.260">
    <property type="match status" value="1"/>
</dbReference>
<dbReference type="InterPro" id="IPR020672">
    <property type="entry name" value="Ribose5P_isomerase_typA_subgr"/>
</dbReference>
<dbReference type="Gene3D" id="3.40.50.1360">
    <property type="match status" value="1"/>
</dbReference>
<dbReference type="GO" id="GO:0005829">
    <property type="term" value="C:cytosol"/>
    <property type="evidence" value="ECO:0007669"/>
    <property type="project" value="TreeGrafter"/>
</dbReference>